<feature type="chain" id="PRO_5021729745" evidence="1">
    <location>
        <begin position="28"/>
        <end position="442"/>
    </location>
</feature>
<protein>
    <submittedName>
        <fullName evidence="2">Uncharacterized protein</fullName>
    </submittedName>
</protein>
<organism evidence="2 3">
    <name type="scientific">Yimella lutea</name>
    <dbReference type="NCBI Taxonomy" id="587872"/>
    <lineage>
        <taxon>Bacteria</taxon>
        <taxon>Bacillati</taxon>
        <taxon>Actinomycetota</taxon>
        <taxon>Actinomycetes</taxon>
        <taxon>Micrococcales</taxon>
        <taxon>Dermacoccaceae</taxon>
        <taxon>Yimella</taxon>
    </lineage>
</organism>
<name>A0A542EE62_9MICO</name>
<dbReference type="RefSeq" id="WP_141927680.1">
    <property type="nucleotide sequence ID" value="NZ_BAABCI010000033.1"/>
</dbReference>
<proteinExistence type="predicted"/>
<reference evidence="2 3" key="1">
    <citation type="submission" date="2019-06" db="EMBL/GenBank/DDBJ databases">
        <title>Sequencing the genomes of 1000 actinobacteria strains.</title>
        <authorList>
            <person name="Klenk H.-P."/>
        </authorList>
    </citation>
    <scope>NUCLEOTIDE SEQUENCE [LARGE SCALE GENOMIC DNA]</scope>
    <source>
        <strain evidence="2 3">DSM 19828</strain>
    </source>
</reference>
<dbReference type="Proteomes" id="UP000320806">
    <property type="component" value="Unassembled WGS sequence"/>
</dbReference>
<feature type="signal peptide" evidence="1">
    <location>
        <begin position="1"/>
        <end position="27"/>
    </location>
</feature>
<keyword evidence="1" id="KW-0732">Signal</keyword>
<keyword evidence="3" id="KW-1185">Reference proteome</keyword>
<dbReference type="OrthoDB" id="4855196at2"/>
<evidence type="ECO:0000313" key="3">
    <source>
        <dbReference type="Proteomes" id="UP000320806"/>
    </source>
</evidence>
<dbReference type="EMBL" id="VFMO01000001">
    <property type="protein sequence ID" value="TQJ13623.1"/>
    <property type="molecule type" value="Genomic_DNA"/>
</dbReference>
<comment type="caution">
    <text evidence="2">The sequence shown here is derived from an EMBL/GenBank/DDBJ whole genome shotgun (WGS) entry which is preliminary data.</text>
</comment>
<evidence type="ECO:0000313" key="2">
    <source>
        <dbReference type="EMBL" id="TQJ13623.1"/>
    </source>
</evidence>
<sequence length="442" mass="45225">MKLSTVVSVCTAAVLTGTVLTAAPAQAAGAENSGTYYNATPGRIADSRYGTGGMPKARLVTGSSVSIPVLGRSGVPATGVSAVVVNLTAIKTSTSGWVTAYASRTAKPNTSSLNFGANWTGATTSTVDVGADGRIKLDVTGSLDLAVDIIGYYGSASGTGAAGASFVPMDGTRMVDTRETVALRPGQSVRVSLGDWDTTDAMVPRAVRTNVTALSSSASGWLATWSGVGAAPATSTVNVVKGEVSPNSTVVALSKDSAGEYGFTVKNTSNTTMHALVDIEGLYVTSTDGPFSVRIPTGPSRIIDTRYGVGAPKAKVAAGRTIRQAAPQLDWIFPLGFEGTITGAAPLGTTWLTAWGGDPYRPTTSSLNLVKGVNRANGMTLSYGMQTEDSDPGFAIYNAAAATDVIVDRTAYFGLTIDLPAFAAKQKAAEQVVARAAARPTR</sequence>
<evidence type="ECO:0000256" key="1">
    <source>
        <dbReference type="SAM" id="SignalP"/>
    </source>
</evidence>
<gene>
    <name evidence="2" type="ORF">FB459_1049</name>
</gene>
<dbReference type="AlphaFoldDB" id="A0A542EE62"/>
<accession>A0A542EE62</accession>